<dbReference type="GO" id="GO:0042626">
    <property type="term" value="F:ATPase-coupled transmembrane transporter activity"/>
    <property type="evidence" value="ECO:0007669"/>
    <property type="project" value="TreeGrafter"/>
</dbReference>
<dbReference type="GO" id="GO:0016887">
    <property type="term" value="F:ATP hydrolysis activity"/>
    <property type="evidence" value="ECO:0007669"/>
    <property type="project" value="InterPro"/>
</dbReference>
<protein>
    <submittedName>
        <fullName evidence="2">ATP-binding cassette domain-containing protein</fullName>
    </submittedName>
</protein>
<dbReference type="EMBL" id="JAFLEQ010000003">
    <property type="protein sequence ID" value="MBN9643486.1"/>
    <property type="molecule type" value="Genomic_DNA"/>
</dbReference>
<dbReference type="InterPro" id="IPR003439">
    <property type="entry name" value="ABC_transporter-like_ATP-bd"/>
</dbReference>
<evidence type="ECO:0000313" key="3">
    <source>
        <dbReference type="Proteomes" id="UP000664332"/>
    </source>
</evidence>
<reference evidence="2" key="1">
    <citation type="submission" date="2021-03" db="EMBL/GenBank/DDBJ databases">
        <authorList>
            <person name="Sun Q."/>
        </authorList>
    </citation>
    <scope>NUCLEOTIDE SEQUENCE</scope>
    <source>
        <strain evidence="2">CCM 8862</strain>
    </source>
</reference>
<accession>A0A939E0H7</accession>
<dbReference type="Pfam" id="PF00005">
    <property type="entry name" value="ABC_tran"/>
    <property type="match status" value="1"/>
</dbReference>
<name>A0A939E0H7_9CORY</name>
<dbReference type="Gene3D" id="3.40.50.300">
    <property type="entry name" value="P-loop containing nucleotide triphosphate hydrolases"/>
    <property type="match status" value="1"/>
</dbReference>
<comment type="caution">
    <text evidence="2">The sequence shown here is derived from an EMBL/GenBank/DDBJ whole genome shotgun (WGS) entry which is preliminary data.</text>
</comment>
<dbReference type="PANTHER" id="PTHR24221:SF503">
    <property type="entry name" value="MITOCHONDRIAL POTASSIUM CHANNEL ATP-BINDING SUBUNIT"/>
    <property type="match status" value="1"/>
</dbReference>
<dbReference type="Proteomes" id="UP000664332">
    <property type="component" value="Unassembled WGS sequence"/>
</dbReference>
<proteinExistence type="predicted"/>
<dbReference type="InterPro" id="IPR017871">
    <property type="entry name" value="ABC_transporter-like_CS"/>
</dbReference>
<evidence type="ECO:0000259" key="1">
    <source>
        <dbReference type="PROSITE" id="PS50893"/>
    </source>
</evidence>
<keyword evidence="2" id="KW-0067">ATP-binding</keyword>
<organism evidence="2 3">
    <name type="scientific">Corynebacterium mendelii</name>
    <dbReference type="NCBI Taxonomy" id="2765362"/>
    <lineage>
        <taxon>Bacteria</taxon>
        <taxon>Bacillati</taxon>
        <taxon>Actinomycetota</taxon>
        <taxon>Actinomycetes</taxon>
        <taxon>Mycobacteriales</taxon>
        <taxon>Corynebacteriaceae</taxon>
        <taxon>Corynebacterium</taxon>
    </lineage>
</organism>
<dbReference type="SUPFAM" id="SSF52540">
    <property type="entry name" value="P-loop containing nucleoside triphosphate hydrolases"/>
    <property type="match status" value="1"/>
</dbReference>
<dbReference type="AlphaFoldDB" id="A0A939E0H7"/>
<dbReference type="GO" id="GO:0005524">
    <property type="term" value="F:ATP binding"/>
    <property type="evidence" value="ECO:0007669"/>
    <property type="project" value="UniProtKB-KW"/>
</dbReference>
<gene>
    <name evidence="2" type="ORF">JZY06_02420</name>
</gene>
<dbReference type="PROSITE" id="PS50893">
    <property type="entry name" value="ABC_TRANSPORTER_2"/>
    <property type="match status" value="1"/>
</dbReference>
<keyword evidence="2" id="KW-0547">Nucleotide-binding</keyword>
<dbReference type="GO" id="GO:0016020">
    <property type="term" value="C:membrane"/>
    <property type="evidence" value="ECO:0007669"/>
    <property type="project" value="TreeGrafter"/>
</dbReference>
<evidence type="ECO:0000313" key="2">
    <source>
        <dbReference type="EMBL" id="MBN9643486.1"/>
    </source>
</evidence>
<dbReference type="PANTHER" id="PTHR24221">
    <property type="entry name" value="ATP-BINDING CASSETTE SUB-FAMILY B"/>
    <property type="match status" value="1"/>
</dbReference>
<keyword evidence="3" id="KW-1185">Reference proteome</keyword>
<feature type="domain" description="ABC transporter" evidence="1">
    <location>
        <begin position="45"/>
        <end position="266"/>
    </location>
</feature>
<dbReference type="InterPro" id="IPR027417">
    <property type="entry name" value="P-loop_NTPase"/>
</dbReference>
<dbReference type="PROSITE" id="PS00211">
    <property type="entry name" value="ABC_TRANSPORTER_1"/>
    <property type="match status" value="1"/>
</dbReference>
<sequence>MAFEGRISPAELVTVTILVPTTLQVSGFAVGFAIDVWSRSAASAGRIIDFNTAVSVARATGGAPTPVTGGPAGVFGAGLTVLAPATAEEKRLVSEMVATLSDNPGTIVAPHKVTVFEGSLADNIDPTGQVGTTRVRAALDAACCRDIVTRLGSRDPTNDTGCPAQLPDGVIGEAGLNLSGGQRQRVALARVLAADPHVLVLDEPTTGLDAVTLDAVAANTAAIRGRKTTVVITGAHAWKSVADRVLTGSALTRICRVPGRREEEQQ</sequence>
<dbReference type="InterPro" id="IPR039421">
    <property type="entry name" value="Type_1_exporter"/>
</dbReference>